<evidence type="ECO:0000256" key="1">
    <source>
        <dbReference type="ARBA" id="ARBA00004141"/>
    </source>
</evidence>
<feature type="transmembrane region" description="Helical" evidence="5">
    <location>
        <begin position="398"/>
        <end position="431"/>
    </location>
</feature>
<comment type="subcellular location">
    <subcellularLocation>
        <location evidence="1">Membrane</location>
        <topology evidence="1">Multi-pass membrane protein</topology>
    </subcellularLocation>
</comment>
<feature type="transmembrane region" description="Helical" evidence="5">
    <location>
        <begin position="52"/>
        <end position="70"/>
    </location>
</feature>
<evidence type="ECO:0000256" key="2">
    <source>
        <dbReference type="ARBA" id="ARBA00022692"/>
    </source>
</evidence>
<accession>A0A7T1T2M6</accession>
<sequence length="660" mass="68610">MAMLRGALSAGPLLALGVITEHVGQAVAAGIAAMLAGVNDRPGTRRTGVVHIGLPAMAGALGMLCGGLLAEAGSHWGAVPALFVVGLFSGALSVAGPVWSAAAMQLLVATAIGAGMPLPGPAWLNAGCFLGGAAWLLLLRLLVRNPWLRQATPGGGEREAVAGVFDALADALHALGGPEAEAARRRLTAAQQHADEALRLMRALSWPVRLTGRDSTRAQVLIERLGAATALCEASIALLWEGRPVASRVADGPRRLAAAVRAQTAPGALASPLADTAQRDAFDRAVLEAAVTFDRTTPGRTPLEYGAGPSPAGDWSGLVRRSRRAVDLLSGRSTRSAPARRWRDVFGPVGREYGLRVALCVAVSATVALALHQTHWYWLPATAAFLVKPDMGPLFSRVVNRIAGTATGVLVFTLTTAGLSGAWWPVAVAAAGGTLIPVAVRNFGFQTAVVTMLVLSFVHSLGDSEAAAARLVDTALACAIVLFVGHLPHLANPRLRVGHRLAVALRCTERYLCHVLDGSTTTGSSPVVSSANRDPADEGNRLRNAAYRALAEARIAAETAAAELLRPQHGQGHDWLAVMARAERIADAATACAVRLERGVPRPSRAEAQKVTTALAAMADALSDGRDSPVLTLPQAPRGCHSLREVITQLQGINELTTAA</sequence>
<gene>
    <name evidence="7" type="ORF">G4Z16_01495</name>
</gene>
<dbReference type="Pfam" id="PF13515">
    <property type="entry name" value="FUSC_2"/>
    <property type="match status" value="1"/>
</dbReference>
<protein>
    <submittedName>
        <fullName evidence="7">FUSC family protein</fullName>
    </submittedName>
</protein>
<keyword evidence="4 5" id="KW-0472">Membrane</keyword>
<evidence type="ECO:0000313" key="8">
    <source>
        <dbReference type="Proteomes" id="UP000595046"/>
    </source>
</evidence>
<feature type="transmembrane region" description="Helical" evidence="5">
    <location>
        <begin position="443"/>
        <end position="461"/>
    </location>
</feature>
<dbReference type="Proteomes" id="UP000595046">
    <property type="component" value="Chromosome"/>
</dbReference>
<feature type="transmembrane region" description="Helical" evidence="5">
    <location>
        <begin position="82"/>
        <end position="102"/>
    </location>
</feature>
<keyword evidence="8" id="KW-1185">Reference proteome</keyword>
<keyword evidence="3 5" id="KW-1133">Transmembrane helix</keyword>
<feature type="transmembrane region" description="Helical" evidence="5">
    <location>
        <begin position="122"/>
        <end position="143"/>
    </location>
</feature>
<keyword evidence="2 5" id="KW-0812">Transmembrane</keyword>
<organism evidence="7 8">
    <name type="scientific">Streptomyces bathyalis</name>
    <dbReference type="NCBI Taxonomy" id="2710756"/>
    <lineage>
        <taxon>Bacteria</taxon>
        <taxon>Bacillati</taxon>
        <taxon>Actinomycetota</taxon>
        <taxon>Actinomycetes</taxon>
        <taxon>Kitasatosporales</taxon>
        <taxon>Streptomycetaceae</taxon>
        <taxon>Streptomyces</taxon>
    </lineage>
</organism>
<proteinExistence type="predicted"/>
<dbReference type="KEGG" id="sbat:G4Z16_01495"/>
<feature type="transmembrane region" description="Helical" evidence="5">
    <location>
        <begin position="467"/>
        <end position="487"/>
    </location>
</feature>
<evidence type="ECO:0000259" key="6">
    <source>
        <dbReference type="Pfam" id="PF13515"/>
    </source>
</evidence>
<dbReference type="AlphaFoldDB" id="A0A7T1T2M6"/>
<feature type="domain" description="Integral membrane bound transporter" evidence="6">
    <location>
        <begin position="365"/>
        <end position="484"/>
    </location>
</feature>
<evidence type="ECO:0000256" key="4">
    <source>
        <dbReference type="ARBA" id="ARBA00023136"/>
    </source>
</evidence>
<evidence type="ECO:0000256" key="5">
    <source>
        <dbReference type="SAM" id="Phobius"/>
    </source>
</evidence>
<evidence type="ECO:0000313" key="7">
    <source>
        <dbReference type="EMBL" id="QPP05278.1"/>
    </source>
</evidence>
<dbReference type="EMBL" id="CP048882">
    <property type="protein sequence ID" value="QPP05278.1"/>
    <property type="molecule type" value="Genomic_DNA"/>
</dbReference>
<reference evidence="8" key="1">
    <citation type="submission" date="2020-02" db="EMBL/GenBank/DDBJ databases">
        <title>Streptomyces sp. ASO4wet.</title>
        <authorList>
            <person name="Risdian C."/>
            <person name="Landwehr W."/>
            <person name="Schupp P."/>
            <person name="Wink J."/>
        </authorList>
    </citation>
    <scope>NUCLEOTIDE SEQUENCE [LARGE SCALE GENOMIC DNA]</scope>
    <source>
        <strain evidence="8">ASO4wet</strain>
    </source>
</reference>
<dbReference type="GO" id="GO:0016020">
    <property type="term" value="C:membrane"/>
    <property type="evidence" value="ECO:0007669"/>
    <property type="project" value="UniProtKB-SubCell"/>
</dbReference>
<name>A0A7T1T2M6_9ACTN</name>
<dbReference type="InterPro" id="IPR049453">
    <property type="entry name" value="Memb_transporter_dom"/>
</dbReference>
<evidence type="ECO:0000256" key="3">
    <source>
        <dbReference type="ARBA" id="ARBA00022989"/>
    </source>
</evidence>